<protein>
    <submittedName>
        <fullName evidence="1">Uncharacterized protein</fullName>
    </submittedName>
</protein>
<comment type="caution">
    <text evidence="1">The sequence shown here is derived from an EMBL/GenBank/DDBJ whole genome shotgun (WGS) entry which is preliminary data.</text>
</comment>
<gene>
    <name evidence="1" type="ORF">F5148DRAFT_1146440</name>
</gene>
<organism evidence="1 2">
    <name type="scientific">Russula earlei</name>
    <dbReference type="NCBI Taxonomy" id="71964"/>
    <lineage>
        <taxon>Eukaryota</taxon>
        <taxon>Fungi</taxon>
        <taxon>Dikarya</taxon>
        <taxon>Basidiomycota</taxon>
        <taxon>Agaricomycotina</taxon>
        <taxon>Agaricomycetes</taxon>
        <taxon>Russulales</taxon>
        <taxon>Russulaceae</taxon>
        <taxon>Russula</taxon>
    </lineage>
</organism>
<evidence type="ECO:0000313" key="1">
    <source>
        <dbReference type="EMBL" id="KAI9511970.1"/>
    </source>
</evidence>
<dbReference type="Proteomes" id="UP001207468">
    <property type="component" value="Unassembled WGS sequence"/>
</dbReference>
<dbReference type="EMBL" id="JAGFNK010000014">
    <property type="protein sequence ID" value="KAI9511970.1"/>
    <property type="molecule type" value="Genomic_DNA"/>
</dbReference>
<accession>A0ACC0UJR3</accession>
<proteinExistence type="predicted"/>
<name>A0ACC0UJR3_9AGAM</name>
<evidence type="ECO:0000313" key="2">
    <source>
        <dbReference type="Proteomes" id="UP001207468"/>
    </source>
</evidence>
<sequence length="416" mass="46727">MWTKRKMKALVKTQTVVGRRWCTYVKDGDIRVWVTTSAQSATCLHKKRPAKKMLGIWPAIPIVVSYNGTGHQPLLVQGTDHIISALEHRDRVCGIKLWGVQNSLWQGFTAMMQEPFPALTCLILGSGDGESAPALPDLFHSPRLGPDSASRRPPRLPLTILPALTEFWFHGVSEFLEDIVARIDAPLLQDTRITFFNQLIFDTPQLLQFLGRTKKLKALNHVDLILYDRSVKLTLHRKISTAVFANLRLEVPCREADWQISLVSQVCSSSLPFLAILESLDIREGRFSQPLWEYDIEKTQWLELLHPFTAVKDLYLSGEPGRRVMRAVNDLPGGLVTDVLPALQNIFIQEVRSSRHMQLEEIIGTFVAARRLSGFPVVGKDGSVWGGVSDDLASVVQTPCMPLVPSVSPYHRPYLP</sequence>
<keyword evidence="2" id="KW-1185">Reference proteome</keyword>
<reference evidence="1" key="1">
    <citation type="submission" date="2021-03" db="EMBL/GenBank/DDBJ databases">
        <title>Evolutionary priming and transition to the ectomycorrhizal habit in an iconic lineage of mushroom-forming fungi: is preadaptation a requirement?</title>
        <authorList>
            <consortium name="DOE Joint Genome Institute"/>
            <person name="Looney B.P."/>
            <person name="Miyauchi S."/>
            <person name="Morin E."/>
            <person name="Drula E."/>
            <person name="Courty P.E."/>
            <person name="Chicoki N."/>
            <person name="Fauchery L."/>
            <person name="Kohler A."/>
            <person name="Kuo A."/>
            <person name="LaButti K."/>
            <person name="Pangilinan J."/>
            <person name="Lipzen A."/>
            <person name="Riley R."/>
            <person name="Andreopoulos W."/>
            <person name="He G."/>
            <person name="Johnson J."/>
            <person name="Barry K.W."/>
            <person name="Grigoriev I.V."/>
            <person name="Nagy L."/>
            <person name="Hibbett D."/>
            <person name="Henrissat B."/>
            <person name="Matheny P.B."/>
            <person name="Labbe J."/>
            <person name="Martin A.F."/>
        </authorList>
    </citation>
    <scope>NUCLEOTIDE SEQUENCE</scope>
    <source>
        <strain evidence="1">BPL698</strain>
    </source>
</reference>